<dbReference type="Proteomes" id="UP000075604">
    <property type="component" value="Unassembled WGS sequence"/>
</dbReference>
<protein>
    <submittedName>
        <fullName evidence="1">Uncharacterized protein</fullName>
    </submittedName>
</protein>
<accession>A0A150Q8W0</accession>
<organism evidence="1 2">
    <name type="scientific">Sorangium cellulosum</name>
    <name type="common">Polyangium cellulosum</name>
    <dbReference type="NCBI Taxonomy" id="56"/>
    <lineage>
        <taxon>Bacteria</taxon>
        <taxon>Pseudomonadati</taxon>
        <taxon>Myxococcota</taxon>
        <taxon>Polyangia</taxon>
        <taxon>Polyangiales</taxon>
        <taxon>Polyangiaceae</taxon>
        <taxon>Sorangium</taxon>
    </lineage>
</organism>
<reference evidence="1 2" key="1">
    <citation type="submission" date="2014-02" db="EMBL/GenBank/DDBJ databases">
        <title>The small core and large imbalanced accessory genome model reveals a collaborative survival strategy of Sorangium cellulosum strains in nature.</title>
        <authorList>
            <person name="Han K."/>
            <person name="Peng R."/>
            <person name="Blom J."/>
            <person name="Li Y.-Z."/>
        </authorList>
    </citation>
    <scope>NUCLEOTIDE SEQUENCE [LARGE SCALE GENOMIC DNA]</scope>
    <source>
        <strain evidence="1 2">So0157-18</strain>
    </source>
</reference>
<dbReference type="Gene3D" id="3.30.40.220">
    <property type="match status" value="1"/>
</dbReference>
<gene>
    <name evidence="1" type="ORF">BE04_22970</name>
</gene>
<name>A0A150Q8W0_SORCE</name>
<proteinExistence type="predicted"/>
<comment type="caution">
    <text evidence="1">The sequence shown here is derived from an EMBL/GenBank/DDBJ whole genome shotgun (WGS) entry which is preliminary data.</text>
</comment>
<sequence length="334" mass="37832">MSAASSKKVFIANFGHENYLWPDCFKRSTIATFQDEDLQPFWLAGDRAGYIAHCLATKKTSSGITPIPPVAGRWFNLATELAATDNDVWIHRQNNEIWWTVSRADEMEASLEPAHKPKYPGERVYVLRKPTTGWSNKNKKGTVLTWAALHPKAREFLFTEATFQRLRGDNPDYALALIEGDDLHGWHRRPGWKMKEDKAGKGAVRWADVIEITAVNLANKARATVASSNGQQVSRTVKNKDLRFAPADDFKKYIEALIKDQEGRCAITGIEMQHFGREDDPQLLCSLDRIDSDGHYEPGNLQIVCRFVNRWKSDTKDDEFRRLVALVRCAGDPG</sequence>
<evidence type="ECO:0000313" key="1">
    <source>
        <dbReference type="EMBL" id="KYF64068.1"/>
    </source>
</evidence>
<evidence type="ECO:0000313" key="2">
    <source>
        <dbReference type="Proteomes" id="UP000075604"/>
    </source>
</evidence>
<dbReference type="AlphaFoldDB" id="A0A150Q8W0"/>
<dbReference type="EMBL" id="JELX01000549">
    <property type="protein sequence ID" value="KYF64068.1"/>
    <property type="molecule type" value="Genomic_DNA"/>
</dbReference>